<reference evidence="1 2" key="1">
    <citation type="journal article" date="2022" name="Hortic Res">
        <title>A haplotype resolved chromosomal level avocado genome allows analysis of novel avocado genes.</title>
        <authorList>
            <person name="Nath O."/>
            <person name="Fletcher S.J."/>
            <person name="Hayward A."/>
            <person name="Shaw L.M."/>
            <person name="Masouleh A.K."/>
            <person name="Furtado A."/>
            <person name="Henry R.J."/>
            <person name="Mitter N."/>
        </authorList>
    </citation>
    <scope>NUCLEOTIDE SEQUENCE [LARGE SCALE GENOMIC DNA]</scope>
    <source>
        <strain evidence="2">cv. Hass</strain>
    </source>
</reference>
<proteinExistence type="predicted"/>
<dbReference type="Proteomes" id="UP001234297">
    <property type="component" value="Chromosome 4"/>
</dbReference>
<gene>
    <name evidence="1" type="ORF">MRB53_013389</name>
</gene>
<evidence type="ECO:0000313" key="1">
    <source>
        <dbReference type="EMBL" id="KAJ8617203.1"/>
    </source>
</evidence>
<sequence>MKELCANLFACLQGNDGLFYNHCISRLDLTHSGENLDQPLLSQKGICGRQELDRSSTKSLGHEDDAAKILFDFSCYIIAAPYIYMILHNVEELFNYHAGGTYPSLIHECPVGQNHLLLKHYTITNPVSYFRVSGSVCYVHVSKTNRTKLDPRARRCIFVGYDTHRKGWECMDPETKKVDVSCDVVFDEVSSLQIDTDRGTIDLSPFPDGAPSERGSNITPIEENIQQEETTGTVLRRTSRQRRQPDYLADYGCSVVSCFFYRRVM</sequence>
<name>A0ACC2K8G0_PERAE</name>
<dbReference type="EMBL" id="CM056812">
    <property type="protein sequence ID" value="KAJ8617203.1"/>
    <property type="molecule type" value="Genomic_DNA"/>
</dbReference>
<organism evidence="1 2">
    <name type="scientific">Persea americana</name>
    <name type="common">Avocado</name>
    <dbReference type="NCBI Taxonomy" id="3435"/>
    <lineage>
        <taxon>Eukaryota</taxon>
        <taxon>Viridiplantae</taxon>
        <taxon>Streptophyta</taxon>
        <taxon>Embryophyta</taxon>
        <taxon>Tracheophyta</taxon>
        <taxon>Spermatophyta</taxon>
        <taxon>Magnoliopsida</taxon>
        <taxon>Magnoliidae</taxon>
        <taxon>Laurales</taxon>
        <taxon>Lauraceae</taxon>
        <taxon>Persea</taxon>
    </lineage>
</organism>
<evidence type="ECO:0000313" key="2">
    <source>
        <dbReference type="Proteomes" id="UP001234297"/>
    </source>
</evidence>
<accession>A0ACC2K8G0</accession>
<protein>
    <submittedName>
        <fullName evidence="1">Uncharacterized protein</fullName>
    </submittedName>
</protein>
<keyword evidence="2" id="KW-1185">Reference proteome</keyword>
<comment type="caution">
    <text evidence="1">The sequence shown here is derived from an EMBL/GenBank/DDBJ whole genome shotgun (WGS) entry which is preliminary data.</text>
</comment>